<evidence type="ECO:0000256" key="4">
    <source>
        <dbReference type="ARBA" id="ARBA00022989"/>
    </source>
</evidence>
<feature type="transmembrane region" description="Helical" evidence="7">
    <location>
        <begin position="179"/>
        <end position="200"/>
    </location>
</feature>
<gene>
    <name evidence="9" type="ORF">N866_05380</name>
</gene>
<dbReference type="RefSeq" id="WP_081802644.1">
    <property type="nucleotide sequence ID" value="NZ_AXCW01000172.1"/>
</dbReference>
<keyword evidence="2" id="KW-1003">Cell membrane</keyword>
<evidence type="ECO:0000256" key="3">
    <source>
        <dbReference type="ARBA" id="ARBA00022692"/>
    </source>
</evidence>
<comment type="caution">
    <text evidence="9">The sequence shown here is derived from an EMBL/GenBank/DDBJ whole genome shotgun (WGS) entry which is preliminary data.</text>
</comment>
<dbReference type="GO" id="GO:0005886">
    <property type="term" value="C:plasma membrane"/>
    <property type="evidence" value="ECO:0007669"/>
    <property type="project" value="UniProtKB-SubCell"/>
</dbReference>
<comment type="subcellular location">
    <subcellularLocation>
        <location evidence="1">Cell membrane</location>
        <topology evidence="1">Multi-pass membrane protein</topology>
    </subcellularLocation>
</comment>
<feature type="transmembrane region" description="Helical" evidence="7">
    <location>
        <begin position="299"/>
        <end position="320"/>
    </location>
</feature>
<dbReference type="GO" id="GO:0140359">
    <property type="term" value="F:ABC-type transporter activity"/>
    <property type="evidence" value="ECO:0007669"/>
    <property type="project" value="InterPro"/>
</dbReference>
<feature type="transmembrane region" description="Helical" evidence="7">
    <location>
        <begin position="237"/>
        <end position="256"/>
    </location>
</feature>
<dbReference type="EMBL" id="AXCW01000172">
    <property type="protein sequence ID" value="EYR62772.1"/>
    <property type="molecule type" value="Genomic_DNA"/>
</dbReference>
<dbReference type="OrthoDB" id="3268959at2"/>
<protein>
    <submittedName>
        <fullName evidence="9">Sodium ABC transporter permease</fullName>
    </submittedName>
</protein>
<dbReference type="Proteomes" id="UP000019753">
    <property type="component" value="Unassembled WGS sequence"/>
</dbReference>
<feature type="transmembrane region" description="Helical" evidence="7">
    <location>
        <begin position="358"/>
        <end position="377"/>
    </location>
</feature>
<feature type="domain" description="ABC-2 type transporter transmembrane" evidence="8">
    <location>
        <begin position="174"/>
        <end position="374"/>
    </location>
</feature>
<keyword evidence="10" id="KW-1185">Reference proteome</keyword>
<evidence type="ECO:0000256" key="6">
    <source>
        <dbReference type="SAM" id="MobiDB-lite"/>
    </source>
</evidence>
<evidence type="ECO:0000313" key="9">
    <source>
        <dbReference type="EMBL" id="EYR62772.1"/>
    </source>
</evidence>
<evidence type="ECO:0000256" key="5">
    <source>
        <dbReference type="ARBA" id="ARBA00023136"/>
    </source>
</evidence>
<dbReference type="AlphaFoldDB" id="A0A021VUL3"/>
<evidence type="ECO:0000256" key="1">
    <source>
        <dbReference type="ARBA" id="ARBA00004651"/>
    </source>
</evidence>
<evidence type="ECO:0000259" key="8">
    <source>
        <dbReference type="Pfam" id="PF12698"/>
    </source>
</evidence>
<evidence type="ECO:0000256" key="2">
    <source>
        <dbReference type="ARBA" id="ARBA00022475"/>
    </source>
</evidence>
<dbReference type="InterPro" id="IPR051449">
    <property type="entry name" value="ABC-2_transporter_component"/>
</dbReference>
<dbReference type="Pfam" id="PF12698">
    <property type="entry name" value="ABC2_membrane_3"/>
    <property type="match status" value="1"/>
</dbReference>
<keyword evidence="3 7" id="KW-0812">Transmembrane</keyword>
<feature type="compositionally biased region" description="Polar residues" evidence="6">
    <location>
        <begin position="1"/>
        <end position="13"/>
    </location>
</feature>
<keyword evidence="4 7" id="KW-1133">Transmembrane helix</keyword>
<evidence type="ECO:0000256" key="7">
    <source>
        <dbReference type="SAM" id="Phobius"/>
    </source>
</evidence>
<dbReference type="InterPro" id="IPR013525">
    <property type="entry name" value="ABC2_TM"/>
</dbReference>
<reference evidence="9 10" key="1">
    <citation type="submission" date="2014-01" db="EMBL/GenBank/DDBJ databases">
        <title>Actinotalea ferrariae CF5-4.</title>
        <authorList>
            <person name="Chen F."/>
            <person name="Li Y."/>
            <person name="Wang G."/>
        </authorList>
    </citation>
    <scope>NUCLEOTIDE SEQUENCE [LARGE SCALE GENOMIC DNA]</scope>
    <source>
        <strain evidence="9 10">CF5-4</strain>
    </source>
</reference>
<name>A0A021VUL3_9CELL</name>
<organism evidence="9 10">
    <name type="scientific">Actinotalea ferrariae CF5-4</name>
    <dbReference type="NCBI Taxonomy" id="948458"/>
    <lineage>
        <taxon>Bacteria</taxon>
        <taxon>Bacillati</taxon>
        <taxon>Actinomycetota</taxon>
        <taxon>Actinomycetes</taxon>
        <taxon>Micrococcales</taxon>
        <taxon>Cellulomonadaceae</taxon>
        <taxon>Actinotalea</taxon>
    </lineage>
</organism>
<proteinExistence type="predicted"/>
<feature type="transmembrane region" description="Helical" evidence="7">
    <location>
        <begin position="268"/>
        <end position="293"/>
    </location>
</feature>
<feature type="region of interest" description="Disordered" evidence="6">
    <location>
        <begin position="1"/>
        <end position="39"/>
    </location>
</feature>
<accession>A0A021VUL3</accession>
<sequence>MSTQVDQRGNRSGTPGEAVAARSATGAGTPAGHGGRPAAPGTVRAALLVAEREVTTVVRTKSFLVSTAILLVGVLASIVVGSVLAGRDSDTRVAVVGAAAEALAGQDGFEAVDAADEAEARRLVENGDVRAAVVPAEGSPVGVRVLALDETPLDVVGVLSVAPEVELLEESDMNEGVRYLVSFGFGLVFLMSAAGFGSMIAQNTVTEKQSRIVEILLATVSARSLLAGKILGNSLLAFGQTAAIAAVAVIGLVVTGQDDLLGLIGAPVVWFVLFFLVGFVLLAAMFAAAASLVSRMEDVGSVMTPVIYLTMTPYFLVVFFNDNPTVLRVMSYVPFSAPVGMPVRLFLGEAAWWEPLVALALLVVAAVAVVALGAKVYERSLLKTGGRVTLREALRGS</sequence>
<feature type="transmembrane region" description="Helical" evidence="7">
    <location>
        <begin position="62"/>
        <end position="85"/>
    </location>
</feature>
<keyword evidence="5 7" id="KW-0472">Membrane</keyword>
<evidence type="ECO:0000313" key="10">
    <source>
        <dbReference type="Proteomes" id="UP000019753"/>
    </source>
</evidence>
<dbReference type="PANTHER" id="PTHR30294">
    <property type="entry name" value="MEMBRANE COMPONENT OF ABC TRANSPORTER YHHJ-RELATED"/>
    <property type="match status" value="1"/>
</dbReference>
<dbReference type="PANTHER" id="PTHR30294:SF29">
    <property type="entry name" value="MULTIDRUG ABC TRANSPORTER PERMEASE YBHS-RELATED"/>
    <property type="match status" value="1"/>
</dbReference>